<dbReference type="Pfam" id="PF02954">
    <property type="entry name" value="HTH_8"/>
    <property type="match status" value="1"/>
</dbReference>
<dbReference type="InterPro" id="IPR017900">
    <property type="entry name" value="4Fe4S_Fe_S_CS"/>
</dbReference>
<organism evidence="13 14">
    <name type="scientific">Pelotalea chapellei</name>
    <dbReference type="NCBI Taxonomy" id="44671"/>
    <lineage>
        <taxon>Bacteria</taxon>
        <taxon>Pseudomonadati</taxon>
        <taxon>Thermodesulfobacteriota</taxon>
        <taxon>Desulfuromonadia</taxon>
        <taxon>Geobacterales</taxon>
        <taxon>Geobacteraceae</taxon>
        <taxon>Pelotalea</taxon>
    </lineage>
</organism>
<feature type="domain" description="4Fe-4S ferredoxin-type" evidence="11">
    <location>
        <begin position="33"/>
        <end position="59"/>
    </location>
</feature>
<feature type="domain" description="4Fe-4S" evidence="12">
    <location>
        <begin position="356"/>
        <end position="418"/>
    </location>
</feature>
<dbReference type="SUPFAM" id="SSF53920">
    <property type="entry name" value="Fe-only hydrogenase"/>
    <property type="match status" value="1"/>
</dbReference>
<dbReference type="Gene3D" id="3.40.50.300">
    <property type="entry name" value="P-loop containing nucleotide triphosphate hydrolases"/>
    <property type="match status" value="1"/>
</dbReference>
<dbReference type="PROSITE" id="PS51379">
    <property type="entry name" value="4FE4S_FER_2"/>
    <property type="match status" value="2"/>
</dbReference>
<keyword evidence="3" id="KW-0547">Nucleotide-binding</keyword>
<dbReference type="Pfam" id="PF04060">
    <property type="entry name" value="FeS"/>
    <property type="match status" value="1"/>
</dbReference>
<dbReference type="InterPro" id="IPR009016">
    <property type="entry name" value="Fe_hydrogenase"/>
</dbReference>
<evidence type="ECO:0000256" key="4">
    <source>
        <dbReference type="ARBA" id="ARBA00022840"/>
    </source>
</evidence>
<dbReference type="Pfam" id="PF02906">
    <property type="entry name" value="Fe_hyd_lg_C"/>
    <property type="match status" value="1"/>
</dbReference>
<dbReference type="InterPro" id="IPR004108">
    <property type="entry name" value="Fe_hydrogenase_lsu_C"/>
</dbReference>
<keyword evidence="4" id="KW-0067">ATP-binding</keyword>
<comment type="caution">
    <text evidence="13">The sequence shown here is derived from an EMBL/GenBank/DDBJ whole genome shotgun (WGS) entry which is preliminary data.</text>
</comment>
<keyword evidence="2" id="KW-0479">Metal-binding</keyword>
<proteinExistence type="predicted"/>
<name>A0ABS5U8K3_9BACT</name>
<keyword evidence="14" id="KW-1185">Reference proteome</keyword>
<evidence type="ECO:0000256" key="7">
    <source>
        <dbReference type="ARBA" id="ARBA00023015"/>
    </source>
</evidence>
<dbReference type="InterPro" id="IPR017896">
    <property type="entry name" value="4Fe4S_Fe-S-bd"/>
</dbReference>
<dbReference type="PROSITE" id="PS00676">
    <property type="entry name" value="SIGMA54_INTERACT_2"/>
    <property type="match status" value="1"/>
</dbReference>
<dbReference type="Gene3D" id="3.30.70.20">
    <property type="match status" value="1"/>
</dbReference>
<keyword evidence="9" id="KW-0175">Coiled coil</keyword>
<dbReference type="PANTHER" id="PTHR32071:SF113">
    <property type="entry name" value="ALGINATE BIOSYNTHESIS TRANSCRIPTIONAL REGULATORY PROTEIN ALGB"/>
    <property type="match status" value="1"/>
</dbReference>
<evidence type="ECO:0000256" key="6">
    <source>
        <dbReference type="ARBA" id="ARBA00023014"/>
    </source>
</evidence>
<keyword evidence="6" id="KW-0411">Iron-sulfur</keyword>
<dbReference type="Gene3D" id="1.10.10.60">
    <property type="entry name" value="Homeodomain-like"/>
    <property type="match status" value="1"/>
</dbReference>
<dbReference type="CDD" id="cd00009">
    <property type="entry name" value="AAA"/>
    <property type="match status" value="1"/>
</dbReference>
<dbReference type="SMART" id="SM00382">
    <property type="entry name" value="AAA"/>
    <property type="match status" value="1"/>
</dbReference>
<evidence type="ECO:0000259" key="12">
    <source>
        <dbReference type="PROSITE" id="PS51656"/>
    </source>
</evidence>
<feature type="coiled-coil region" evidence="9">
    <location>
        <begin position="618"/>
        <end position="645"/>
    </location>
</feature>
<dbReference type="InterPro" id="IPR009057">
    <property type="entry name" value="Homeodomain-like_sf"/>
</dbReference>
<dbReference type="InterPro" id="IPR027417">
    <property type="entry name" value="P-loop_NTPase"/>
</dbReference>
<keyword evidence="1" id="KW-0004">4Fe-4S</keyword>
<dbReference type="RefSeq" id="WP_214298442.1">
    <property type="nucleotide sequence ID" value="NZ_JAHDYS010000007.1"/>
</dbReference>
<evidence type="ECO:0000313" key="13">
    <source>
        <dbReference type="EMBL" id="MBT1072017.1"/>
    </source>
</evidence>
<keyword evidence="5" id="KW-0408">Iron</keyword>
<dbReference type="Pfam" id="PF13237">
    <property type="entry name" value="Fer4_10"/>
    <property type="match status" value="1"/>
</dbReference>
<protein>
    <submittedName>
        <fullName evidence="13">Sigma 54-interacting transcriptional regulator</fullName>
    </submittedName>
</protein>
<dbReference type="Gene3D" id="1.10.15.40">
    <property type="entry name" value="Electron transport complex subunit B, putative Fe-S cluster"/>
    <property type="match status" value="1"/>
</dbReference>
<evidence type="ECO:0000256" key="9">
    <source>
        <dbReference type="SAM" id="Coils"/>
    </source>
</evidence>
<evidence type="ECO:0000313" key="14">
    <source>
        <dbReference type="Proteomes" id="UP000784128"/>
    </source>
</evidence>
<dbReference type="EMBL" id="JAHDYS010000007">
    <property type="protein sequence ID" value="MBT1072017.1"/>
    <property type="molecule type" value="Genomic_DNA"/>
</dbReference>
<keyword evidence="8" id="KW-0804">Transcription</keyword>
<dbReference type="SUPFAM" id="SSF54862">
    <property type="entry name" value="4Fe-4S ferredoxins"/>
    <property type="match status" value="1"/>
</dbReference>
<dbReference type="Proteomes" id="UP000784128">
    <property type="component" value="Unassembled WGS sequence"/>
</dbReference>
<gene>
    <name evidence="13" type="ORF">KJB30_09495</name>
</gene>
<dbReference type="PROSITE" id="PS50045">
    <property type="entry name" value="SIGMA54_INTERACT_4"/>
    <property type="match status" value="1"/>
</dbReference>
<dbReference type="InterPro" id="IPR007202">
    <property type="entry name" value="4Fe-4S_dom"/>
</dbReference>
<evidence type="ECO:0000256" key="5">
    <source>
        <dbReference type="ARBA" id="ARBA00023004"/>
    </source>
</evidence>
<dbReference type="Pfam" id="PF00158">
    <property type="entry name" value="Sigma54_activat"/>
    <property type="match status" value="1"/>
</dbReference>
<dbReference type="PANTHER" id="PTHR32071">
    <property type="entry name" value="TRANSCRIPTIONAL REGULATORY PROTEIN"/>
    <property type="match status" value="1"/>
</dbReference>
<dbReference type="PROSITE" id="PS00198">
    <property type="entry name" value="4FE4S_FER_1"/>
    <property type="match status" value="1"/>
</dbReference>
<evidence type="ECO:0000256" key="8">
    <source>
        <dbReference type="ARBA" id="ARBA00023163"/>
    </source>
</evidence>
<dbReference type="PRINTS" id="PR01590">
    <property type="entry name" value="HTHFIS"/>
</dbReference>
<evidence type="ECO:0000256" key="2">
    <source>
        <dbReference type="ARBA" id="ARBA00022723"/>
    </source>
</evidence>
<evidence type="ECO:0000256" key="3">
    <source>
        <dbReference type="ARBA" id="ARBA00022741"/>
    </source>
</evidence>
<dbReference type="Gene3D" id="1.10.8.60">
    <property type="match status" value="1"/>
</dbReference>
<dbReference type="Pfam" id="PF25601">
    <property type="entry name" value="AAA_lid_14"/>
    <property type="match status" value="1"/>
</dbReference>
<dbReference type="InterPro" id="IPR002197">
    <property type="entry name" value="HTH_Fis"/>
</dbReference>
<dbReference type="SUPFAM" id="SSF46689">
    <property type="entry name" value="Homeodomain-like"/>
    <property type="match status" value="1"/>
</dbReference>
<evidence type="ECO:0000259" key="11">
    <source>
        <dbReference type="PROSITE" id="PS51379"/>
    </source>
</evidence>
<keyword evidence="7" id="KW-0805">Transcription regulation</keyword>
<dbReference type="InterPro" id="IPR003593">
    <property type="entry name" value="AAA+_ATPase"/>
</dbReference>
<dbReference type="InterPro" id="IPR025943">
    <property type="entry name" value="Sigma_54_int_dom_ATP-bd_2"/>
</dbReference>
<reference evidence="13 14" key="1">
    <citation type="submission" date="2021-05" db="EMBL/GenBank/DDBJ databases">
        <title>The draft genome of Geobacter chapellei DSM 13688.</title>
        <authorList>
            <person name="Xu Z."/>
            <person name="Masuda Y."/>
            <person name="Itoh H."/>
            <person name="Senoo K."/>
        </authorList>
    </citation>
    <scope>NUCLEOTIDE SEQUENCE [LARGE SCALE GENOMIC DNA]</scope>
    <source>
        <strain evidence="13 14">DSM 13688</strain>
    </source>
</reference>
<evidence type="ECO:0000256" key="1">
    <source>
        <dbReference type="ARBA" id="ARBA00022485"/>
    </source>
</evidence>
<dbReference type="PROSITE" id="PS51656">
    <property type="entry name" value="4FE4S"/>
    <property type="match status" value="1"/>
</dbReference>
<sequence>MEPIITYRERCRRCYSCVRTCPVKAIKVDQGFAQIMYDRCIGCGKCLTCPQNAKVVVDRMVRTQELLASGAPVVAVLGCSFPAFFHTITPGQLVSGLKSLGFLEVHEGAYGATLIAGSYHEALAASDAPLIASHCPAVVDLVERHFPRLLPNLVGTVSPMIAMGRFIKQVLGAETMVVYVSTCIAAKFEVQSDESAGAIDVVLTYQEIDKLFKSRGINPQGMNEVDFDGINPGDGRVFSLTGGSMKVLGIESDFLETEILSAEGESHTIDIIRDLNAGRISPSYVDLRFCDGGCVDGPARDRELNHFFKRRVIVDYRNKENSYPAAPHYRSSACMPDLQRSFSDKSLKLPSPGKDDIKRIMHSTKKYTHGDELNCRACGYNTCREHAVAVYQGLADIEMCLPHNLQQVEEDRGRLMQRYELMRRELDRQMGDNPIVGDDPGIQEVLELIRQVGPTPTTVLIRGETGTGKELTARAIQRLSLRNDKPLVTVNCTTITDSLLESELFGHKKGAFTGAIADKKGLFEAADGGTIFMDEIGDITPKLQAELLRLLDLGEVRPVGGTTAKKVDVRLIAATNKDLELGVREGWFREDLYYRLNVFSILLPPLRDRVESIPSLAQHFLEKTRKKLNKKIDGIEERAVKAMQRYSWPGNIREMQNIIERSSVLAKEGVIRLENLPTIFAETFERSLDSDVNRRRVSFKAERELHVSRTEKNIIARYLEESGGNVAKAARLANIPRRTFYRLLNKYGIEVQRVGK</sequence>
<dbReference type="InterPro" id="IPR002078">
    <property type="entry name" value="Sigma_54_int"/>
</dbReference>
<feature type="domain" description="Sigma-54 factor interaction" evidence="10">
    <location>
        <begin position="435"/>
        <end position="664"/>
    </location>
</feature>
<dbReference type="InterPro" id="IPR058031">
    <property type="entry name" value="AAA_lid_NorR"/>
</dbReference>
<evidence type="ECO:0000259" key="10">
    <source>
        <dbReference type="PROSITE" id="PS50045"/>
    </source>
</evidence>
<accession>A0ABS5U8K3</accession>
<dbReference type="Gene3D" id="3.40.950.10">
    <property type="entry name" value="Fe-only Hydrogenase (Larger Subunit), Chain L, domain 3"/>
    <property type="match status" value="1"/>
</dbReference>
<dbReference type="SUPFAM" id="SSF52540">
    <property type="entry name" value="P-loop containing nucleoside triphosphate hydrolases"/>
    <property type="match status" value="1"/>
</dbReference>
<feature type="domain" description="4Fe-4S ferredoxin-type" evidence="11">
    <location>
        <begin position="1"/>
        <end position="31"/>
    </location>
</feature>